<dbReference type="PANTHER" id="PTHR48102:SF7">
    <property type="entry name" value="ATP-DEPENDENT CLP PROTEASE ATP-BINDING SUBUNIT CLPX-LIKE, MITOCHONDRIAL"/>
    <property type="match status" value="1"/>
</dbReference>
<feature type="compositionally biased region" description="Basic and acidic residues" evidence="3">
    <location>
        <begin position="588"/>
        <end position="600"/>
    </location>
</feature>
<dbReference type="InterPro" id="IPR003593">
    <property type="entry name" value="AAA+_ATPase"/>
</dbReference>
<dbReference type="STRING" id="296587.C1FI19"/>
<dbReference type="Pfam" id="PF10431">
    <property type="entry name" value="ClpB_D2-small"/>
    <property type="match status" value="1"/>
</dbReference>
<keyword evidence="1" id="KW-0547">Nucleotide-binding</keyword>
<dbReference type="InParanoid" id="C1FI19"/>
<dbReference type="KEGG" id="mis:MICPUN_61722"/>
<dbReference type="FunCoup" id="C1FI19">
    <property type="interactions" value="1778"/>
</dbReference>
<organism evidence="6 7">
    <name type="scientific">Micromonas commoda (strain RCC299 / NOUM17 / CCMP2709)</name>
    <name type="common">Picoplanktonic green alga</name>
    <dbReference type="NCBI Taxonomy" id="296587"/>
    <lineage>
        <taxon>Eukaryota</taxon>
        <taxon>Viridiplantae</taxon>
        <taxon>Chlorophyta</taxon>
        <taxon>Mamiellophyceae</taxon>
        <taxon>Mamiellales</taxon>
        <taxon>Mamiellaceae</taxon>
        <taxon>Micromonas</taxon>
    </lineage>
</organism>
<dbReference type="GO" id="GO:0005524">
    <property type="term" value="F:ATP binding"/>
    <property type="evidence" value="ECO:0007669"/>
    <property type="project" value="UniProtKB-KW"/>
</dbReference>
<feature type="domain" description="AAA+ ATPase" evidence="4">
    <location>
        <begin position="434"/>
        <end position="679"/>
    </location>
</feature>
<dbReference type="eggNOG" id="KOG0745">
    <property type="taxonomic scope" value="Eukaryota"/>
</dbReference>
<evidence type="ECO:0000313" key="6">
    <source>
        <dbReference type="EMBL" id="ACO69647.1"/>
    </source>
</evidence>
<keyword evidence="7" id="KW-1185">Reference proteome</keyword>
<gene>
    <name evidence="6" type="ORF">MICPUN_61722</name>
</gene>
<dbReference type="Pfam" id="PF07724">
    <property type="entry name" value="AAA_2"/>
    <property type="match status" value="1"/>
</dbReference>
<protein>
    <submittedName>
        <fullName evidence="6">Uncharacterized protein</fullName>
    </submittedName>
</protein>
<dbReference type="InterPro" id="IPR019489">
    <property type="entry name" value="Clp_ATPase_C"/>
</dbReference>
<dbReference type="SUPFAM" id="SSF52540">
    <property type="entry name" value="P-loop containing nucleoside triphosphate hydrolases"/>
    <property type="match status" value="1"/>
</dbReference>
<evidence type="ECO:0000256" key="2">
    <source>
        <dbReference type="ARBA" id="ARBA00022840"/>
    </source>
</evidence>
<dbReference type="GeneID" id="8246935"/>
<dbReference type="InterPro" id="IPR003959">
    <property type="entry name" value="ATPase_AAA_core"/>
</dbReference>
<dbReference type="InterPro" id="IPR027417">
    <property type="entry name" value="P-loop_NTPase"/>
</dbReference>
<dbReference type="SMART" id="SM00382">
    <property type="entry name" value="AAA"/>
    <property type="match status" value="1"/>
</dbReference>
<feature type="compositionally biased region" description="Polar residues" evidence="3">
    <location>
        <begin position="394"/>
        <end position="421"/>
    </location>
</feature>
<dbReference type="EMBL" id="CP001576">
    <property type="protein sequence ID" value="ACO69647.1"/>
    <property type="molecule type" value="Genomic_DNA"/>
</dbReference>
<dbReference type="Proteomes" id="UP000002009">
    <property type="component" value="Chromosome 10"/>
</dbReference>
<dbReference type="Gene3D" id="1.10.8.60">
    <property type="match status" value="1"/>
</dbReference>
<feature type="domain" description="Clp ATPase C-terminal" evidence="5">
    <location>
        <begin position="730"/>
        <end position="822"/>
    </location>
</feature>
<proteinExistence type="predicted"/>
<feature type="region of interest" description="Disordered" evidence="3">
    <location>
        <begin position="300"/>
        <end position="343"/>
    </location>
</feature>
<feature type="compositionally biased region" description="Basic and acidic residues" evidence="3">
    <location>
        <begin position="319"/>
        <end position="330"/>
    </location>
</feature>
<dbReference type="GO" id="GO:0051603">
    <property type="term" value="P:proteolysis involved in protein catabolic process"/>
    <property type="evidence" value="ECO:0007669"/>
    <property type="project" value="TreeGrafter"/>
</dbReference>
<dbReference type="SMART" id="SM01086">
    <property type="entry name" value="ClpB_D2-small"/>
    <property type="match status" value="1"/>
</dbReference>
<evidence type="ECO:0000256" key="1">
    <source>
        <dbReference type="ARBA" id="ARBA00022741"/>
    </source>
</evidence>
<keyword evidence="2" id="KW-0067">ATP-binding</keyword>
<feature type="region of interest" description="Disordered" evidence="3">
    <location>
        <begin position="856"/>
        <end position="877"/>
    </location>
</feature>
<feature type="region of interest" description="Disordered" evidence="3">
    <location>
        <begin position="588"/>
        <end position="622"/>
    </location>
</feature>
<evidence type="ECO:0000313" key="7">
    <source>
        <dbReference type="Proteomes" id="UP000002009"/>
    </source>
</evidence>
<evidence type="ECO:0000259" key="4">
    <source>
        <dbReference type="SMART" id="SM00382"/>
    </source>
</evidence>
<dbReference type="GO" id="GO:0005759">
    <property type="term" value="C:mitochondrial matrix"/>
    <property type="evidence" value="ECO:0007669"/>
    <property type="project" value="TreeGrafter"/>
</dbReference>
<dbReference type="OrthoDB" id="1721884at2759"/>
<evidence type="ECO:0000259" key="5">
    <source>
        <dbReference type="SMART" id="SM01086"/>
    </source>
</evidence>
<dbReference type="RefSeq" id="XP_002508389.1">
    <property type="nucleotide sequence ID" value="XM_002508343.1"/>
</dbReference>
<evidence type="ECO:0000256" key="3">
    <source>
        <dbReference type="SAM" id="MobiDB-lite"/>
    </source>
</evidence>
<dbReference type="InterPro" id="IPR050052">
    <property type="entry name" value="ATP-dep_Clp_protease_ClpX"/>
</dbReference>
<name>C1FI19_MICCC</name>
<feature type="compositionally biased region" description="Gly residues" evidence="3">
    <location>
        <begin position="222"/>
        <end position="237"/>
    </location>
</feature>
<dbReference type="GO" id="GO:0016887">
    <property type="term" value="F:ATP hydrolysis activity"/>
    <property type="evidence" value="ECO:0007669"/>
    <property type="project" value="InterPro"/>
</dbReference>
<sequence>MRRAASVARAAFRARARRDSAEPLLGGHAGHSFLRCAGRAGSDRRAPTARALARPTPPRSPFIADPRIIGARRYGSDDDRGRNPAVVVGASRGGLCPTCSSAVQPMWPKALLPNEVGGGAADSGPTYWCASCKDVCKDPVRRGGPADDDMSGGGFDADAQGIYAAMPSRAAAARAVDPKMGFTSHGMLPTAVPGGGVSDAATGATATVEGAGGGVPFGVPSTGGGGGGGGAFGGGGRDPASPPSGTRFADFDARLASLPTPRRMVQMLDAYVVGQTHAKKVLAVAVYNHYKRVWSAERDGTLRRESPGSTASDAPPPRVDNHFRGTHDDDPASASGNDGRGDRYVQHKASTEAWWPVNDDVAGRDDVAAAAARAAAANYARNEEERRRLRAYQNTAAASTSTADRVDRTTTNGCPFDSSGSVPPAEQLDAVRLEKSNILLCGPTGSGKTLLAKTLAEFVDVPIVIADATTLTQAGYVGEDVESLLHKLLQAARFDLAAAQRGIVYIDEIDKLTRKSENLSITRDVSGEGVQQALLKMVEGTVVNVPEKGGRKNPRGDFIQVDTSDILFICGGAFSGLEHVVDERRNNNAHERAAARDRPLRSGGVSDGEKTPAGDPGLDRSQTAASLASALGATRARLADDEPPSLAEGADGSVLPSMATRRARESAASREPFFFNYEDGEEEADHAAAEARRIAADDAIADTESADLVRYGLIPEFVGRFPVTVPLRSLGEDELVRVLMGPRNAVGRQYQRLMRMHGVDLEFTDGALRVIARAALRRETGARGLRTLVERLLTEAMFEVPDAPDVVKVVVDESSARRGLGLSLFAADDERKTVGAGGEERAAGGARLVYRVKGGAGGEERAATDAEADDEPRAATV</sequence>
<accession>C1FI19</accession>
<feature type="region of interest" description="Disordered" evidence="3">
    <location>
        <begin position="394"/>
        <end position="423"/>
    </location>
</feature>
<feature type="region of interest" description="Disordered" evidence="3">
    <location>
        <begin position="222"/>
        <end position="248"/>
    </location>
</feature>
<reference evidence="6 7" key="1">
    <citation type="journal article" date="2009" name="Science">
        <title>Green evolution and dynamic adaptations revealed by genomes of the marine picoeukaryotes Micromonas.</title>
        <authorList>
            <person name="Worden A.Z."/>
            <person name="Lee J.H."/>
            <person name="Mock T."/>
            <person name="Rouze P."/>
            <person name="Simmons M.P."/>
            <person name="Aerts A.L."/>
            <person name="Allen A.E."/>
            <person name="Cuvelier M.L."/>
            <person name="Derelle E."/>
            <person name="Everett M.V."/>
            <person name="Foulon E."/>
            <person name="Grimwood J."/>
            <person name="Gundlach H."/>
            <person name="Henrissat B."/>
            <person name="Napoli C."/>
            <person name="McDonald S.M."/>
            <person name="Parker M.S."/>
            <person name="Rombauts S."/>
            <person name="Salamov A."/>
            <person name="Von Dassow P."/>
            <person name="Badger J.H."/>
            <person name="Coutinho P.M."/>
            <person name="Demir E."/>
            <person name="Dubchak I."/>
            <person name="Gentemann C."/>
            <person name="Eikrem W."/>
            <person name="Gready J.E."/>
            <person name="John U."/>
            <person name="Lanier W."/>
            <person name="Lindquist E.A."/>
            <person name="Lucas S."/>
            <person name="Mayer K.F."/>
            <person name="Moreau H."/>
            <person name="Not F."/>
            <person name="Otillar R."/>
            <person name="Panaud O."/>
            <person name="Pangilinan J."/>
            <person name="Paulsen I."/>
            <person name="Piegu B."/>
            <person name="Poliakov A."/>
            <person name="Robbens S."/>
            <person name="Schmutz J."/>
            <person name="Toulza E."/>
            <person name="Wyss T."/>
            <person name="Zelensky A."/>
            <person name="Zhou K."/>
            <person name="Armbrust E.V."/>
            <person name="Bhattacharya D."/>
            <person name="Goodenough U.W."/>
            <person name="Van de Peer Y."/>
            <person name="Grigoriev I.V."/>
        </authorList>
    </citation>
    <scope>NUCLEOTIDE SEQUENCE [LARGE SCALE GENOMIC DNA]</scope>
    <source>
        <strain evidence="7">RCC299 / NOUM17</strain>
    </source>
</reference>
<dbReference type="AlphaFoldDB" id="C1FI19"/>
<dbReference type="Gene3D" id="3.40.50.300">
    <property type="entry name" value="P-loop containing nucleotide triphosphate hydrolases"/>
    <property type="match status" value="2"/>
</dbReference>
<dbReference type="PANTHER" id="PTHR48102">
    <property type="entry name" value="ATP-DEPENDENT CLP PROTEASE ATP-BINDING SUBUNIT CLPX-LIKE, MITOCHONDRIAL-RELATED"/>
    <property type="match status" value="1"/>
</dbReference>
<dbReference type="FunFam" id="1.10.8.60:FF:000002">
    <property type="entry name" value="ATP-dependent Clp protease ATP-binding subunit ClpX"/>
    <property type="match status" value="1"/>
</dbReference>